<comment type="caution">
    <text evidence="4">The sequence shown here is derived from an EMBL/GenBank/DDBJ whole genome shotgun (WGS) entry which is preliminary data.</text>
</comment>
<dbReference type="SMART" id="SM00505">
    <property type="entry name" value="Knot1"/>
    <property type="match status" value="1"/>
</dbReference>
<dbReference type="Proteomes" id="UP001054889">
    <property type="component" value="Unassembled WGS sequence"/>
</dbReference>
<keyword evidence="5" id="KW-1185">Reference proteome</keyword>
<evidence type="ECO:0000313" key="4">
    <source>
        <dbReference type="EMBL" id="GJN19103.1"/>
    </source>
</evidence>
<evidence type="ECO:0000256" key="2">
    <source>
        <dbReference type="SAM" id="MobiDB-lite"/>
    </source>
</evidence>
<evidence type="ECO:0000313" key="5">
    <source>
        <dbReference type="Proteomes" id="UP001054889"/>
    </source>
</evidence>
<name>A0AAV5E9P6_ELECO</name>
<gene>
    <name evidence="4" type="primary">gb06341</name>
    <name evidence="4" type="ORF">PR202_gb06341</name>
</gene>
<dbReference type="Gene3D" id="3.30.30.10">
    <property type="entry name" value="Knottin, scorpion toxin-like"/>
    <property type="match status" value="1"/>
</dbReference>
<organism evidence="4 5">
    <name type="scientific">Eleusine coracana subsp. coracana</name>
    <dbReference type="NCBI Taxonomy" id="191504"/>
    <lineage>
        <taxon>Eukaryota</taxon>
        <taxon>Viridiplantae</taxon>
        <taxon>Streptophyta</taxon>
        <taxon>Embryophyta</taxon>
        <taxon>Tracheophyta</taxon>
        <taxon>Spermatophyta</taxon>
        <taxon>Magnoliopsida</taxon>
        <taxon>Liliopsida</taxon>
        <taxon>Poales</taxon>
        <taxon>Poaceae</taxon>
        <taxon>PACMAD clade</taxon>
        <taxon>Chloridoideae</taxon>
        <taxon>Cynodonteae</taxon>
        <taxon>Eleusininae</taxon>
        <taxon>Eleusine</taxon>
    </lineage>
</organism>
<reference evidence="4" key="2">
    <citation type="submission" date="2021-12" db="EMBL/GenBank/DDBJ databases">
        <title>Resequencing data analysis of finger millet.</title>
        <authorList>
            <person name="Hatakeyama M."/>
            <person name="Aluri S."/>
            <person name="Balachadran M.T."/>
            <person name="Sivarajan S.R."/>
            <person name="Poveda L."/>
            <person name="Shimizu-Inatsugi R."/>
            <person name="Schlapbach R."/>
            <person name="Sreeman S.M."/>
            <person name="Shimizu K.K."/>
        </authorList>
    </citation>
    <scope>NUCLEOTIDE SEQUENCE</scope>
</reference>
<dbReference type="CDD" id="cd00107">
    <property type="entry name" value="Knot1"/>
    <property type="match status" value="1"/>
</dbReference>
<dbReference type="GO" id="GO:0006952">
    <property type="term" value="P:defense response"/>
    <property type="evidence" value="ECO:0007669"/>
    <property type="project" value="InterPro"/>
</dbReference>
<dbReference type="PANTHER" id="PTHR33147">
    <property type="entry name" value="DEFENSIN-LIKE PROTEIN 1"/>
    <property type="match status" value="1"/>
</dbReference>
<protein>
    <recommendedName>
        <fullName evidence="3">Knottins-like domain-containing protein</fullName>
    </recommendedName>
</protein>
<dbReference type="PANTHER" id="PTHR33147:SF106">
    <property type="entry name" value="DEFENSIN-LIKE PROTEIN 11"/>
    <property type="match status" value="1"/>
</dbReference>
<dbReference type="InterPro" id="IPR003614">
    <property type="entry name" value="Knottins"/>
</dbReference>
<evidence type="ECO:0000256" key="1">
    <source>
        <dbReference type="ARBA" id="ARBA00023157"/>
    </source>
</evidence>
<reference evidence="4" key="1">
    <citation type="journal article" date="2018" name="DNA Res.">
        <title>Multiple hybrid de novo genome assembly of finger millet, an orphan allotetraploid crop.</title>
        <authorList>
            <person name="Hatakeyama M."/>
            <person name="Aluri S."/>
            <person name="Balachadran M.T."/>
            <person name="Sivarajan S.R."/>
            <person name="Patrignani A."/>
            <person name="Gruter S."/>
            <person name="Poveda L."/>
            <person name="Shimizu-Inatsugi R."/>
            <person name="Baeten J."/>
            <person name="Francoijs K.J."/>
            <person name="Nataraja K.N."/>
            <person name="Reddy Y.A.N."/>
            <person name="Phadnis S."/>
            <person name="Ravikumar R.L."/>
            <person name="Schlapbach R."/>
            <person name="Sreeman S.M."/>
            <person name="Shimizu K.K."/>
        </authorList>
    </citation>
    <scope>NUCLEOTIDE SEQUENCE</scope>
</reference>
<accession>A0AAV5E9P6</accession>
<dbReference type="Pfam" id="PF00304">
    <property type="entry name" value="Gamma-thionin"/>
    <property type="match status" value="1"/>
</dbReference>
<dbReference type="InterPro" id="IPR036574">
    <property type="entry name" value="Scorpion_toxin-like_sf"/>
</dbReference>
<sequence>MVYDLIGPYAGVDANLCKTPSKTFKGECFHNVNCARICTSEGATGGFCEGHIHRKCMCTSDCRSQGGGSPARGPPAAEKTMSWRSRGHA</sequence>
<keyword evidence="1" id="KW-1015">Disulfide bond</keyword>
<feature type="region of interest" description="Disordered" evidence="2">
    <location>
        <begin position="63"/>
        <end position="89"/>
    </location>
</feature>
<dbReference type="EMBL" id="BQKI01000074">
    <property type="protein sequence ID" value="GJN19103.1"/>
    <property type="molecule type" value="Genomic_DNA"/>
</dbReference>
<evidence type="ECO:0000259" key="3">
    <source>
        <dbReference type="SMART" id="SM00505"/>
    </source>
</evidence>
<dbReference type="AlphaFoldDB" id="A0AAV5E9P6"/>
<feature type="domain" description="Knottins-like" evidence="3">
    <location>
        <begin position="16"/>
        <end position="62"/>
    </location>
</feature>
<dbReference type="SUPFAM" id="SSF57095">
    <property type="entry name" value="Scorpion toxin-like"/>
    <property type="match status" value="1"/>
</dbReference>
<proteinExistence type="predicted"/>